<accession>A0A2P5F3N4</accession>
<gene>
    <name evidence="1" type="ORF">TorRG33x02_118540</name>
</gene>
<evidence type="ECO:0000313" key="2">
    <source>
        <dbReference type="Proteomes" id="UP000237000"/>
    </source>
</evidence>
<dbReference type="OrthoDB" id="10443831at2759"/>
<organism evidence="1 2">
    <name type="scientific">Trema orientale</name>
    <name type="common">Charcoal tree</name>
    <name type="synonym">Celtis orientalis</name>
    <dbReference type="NCBI Taxonomy" id="63057"/>
    <lineage>
        <taxon>Eukaryota</taxon>
        <taxon>Viridiplantae</taxon>
        <taxon>Streptophyta</taxon>
        <taxon>Embryophyta</taxon>
        <taxon>Tracheophyta</taxon>
        <taxon>Spermatophyta</taxon>
        <taxon>Magnoliopsida</taxon>
        <taxon>eudicotyledons</taxon>
        <taxon>Gunneridae</taxon>
        <taxon>Pentapetalae</taxon>
        <taxon>rosids</taxon>
        <taxon>fabids</taxon>
        <taxon>Rosales</taxon>
        <taxon>Cannabaceae</taxon>
        <taxon>Trema</taxon>
    </lineage>
</organism>
<evidence type="ECO:0000313" key="1">
    <source>
        <dbReference type="EMBL" id="PON92349.1"/>
    </source>
</evidence>
<protein>
    <submittedName>
        <fullName evidence="1">Uncharacterized protein</fullName>
    </submittedName>
</protein>
<name>A0A2P5F3N4_TREOI</name>
<dbReference type="InParanoid" id="A0A2P5F3N4"/>
<reference evidence="2" key="1">
    <citation type="submission" date="2016-06" db="EMBL/GenBank/DDBJ databases">
        <title>Parallel loss of symbiosis genes in relatives of nitrogen-fixing non-legume Parasponia.</title>
        <authorList>
            <person name="Van Velzen R."/>
            <person name="Holmer R."/>
            <person name="Bu F."/>
            <person name="Rutten L."/>
            <person name="Van Zeijl A."/>
            <person name="Liu W."/>
            <person name="Santuari L."/>
            <person name="Cao Q."/>
            <person name="Sharma T."/>
            <person name="Shen D."/>
            <person name="Roswanjaya Y."/>
            <person name="Wardhani T."/>
            <person name="Kalhor M.S."/>
            <person name="Jansen J."/>
            <person name="Van den Hoogen J."/>
            <person name="Gungor B."/>
            <person name="Hartog M."/>
            <person name="Hontelez J."/>
            <person name="Verver J."/>
            <person name="Yang W.-C."/>
            <person name="Schijlen E."/>
            <person name="Repin R."/>
            <person name="Schilthuizen M."/>
            <person name="Schranz E."/>
            <person name="Heidstra R."/>
            <person name="Miyata K."/>
            <person name="Fedorova E."/>
            <person name="Kohlen W."/>
            <person name="Bisseling T."/>
            <person name="Smit S."/>
            <person name="Geurts R."/>
        </authorList>
    </citation>
    <scope>NUCLEOTIDE SEQUENCE [LARGE SCALE GENOMIC DNA]</scope>
    <source>
        <strain evidence="2">cv. RG33-2</strain>
    </source>
</reference>
<dbReference type="EMBL" id="JXTC01000066">
    <property type="protein sequence ID" value="PON92349.1"/>
    <property type="molecule type" value="Genomic_DNA"/>
</dbReference>
<sequence>MLPMISYFLTHTHVLIFARQCFMNGKLMRPVKCFFISTLMEFFVEFRDYSDWTTMRHCSFLMQMIIIDLERGEGKKKRKKSNRQGQVHFVLCCFSEYSRP</sequence>
<keyword evidence="2" id="KW-1185">Reference proteome</keyword>
<dbReference type="Proteomes" id="UP000237000">
    <property type="component" value="Unassembled WGS sequence"/>
</dbReference>
<dbReference type="AlphaFoldDB" id="A0A2P5F3N4"/>
<comment type="caution">
    <text evidence="1">The sequence shown here is derived from an EMBL/GenBank/DDBJ whole genome shotgun (WGS) entry which is preliminary data.</text>
</comment>
<proteinExistence type="predicted"/>